<evidence type="ECO:0000256" key="2">
    <source>
        <dbReference type="ARBA" id="ARBA00022771"/>
    </source>
</evidence>
<feature type="non-terminal residue" evidence="7">
    <location>
        <position position="1"/>
    </location>
</feature>
<dbReference type="PROSITE" id="PS50950">
    <property type="entry name" value="ZF_THAP"/>
    <property type="match status" value="1"/>
</dbReference>
<evidence type="ECO:0000313" key="7">
    <source>
        <dbReference type="EMBL" id="JAT10822.1"/>
    </source>
</evidence>
<keyword evidence="4 5" id="KW-0238">DNA-binding</keyword>
<dbReference type="PANTHER" id="PTHR46600:SF11">
    <property type="entry name" value="THAP DOMAIN-CONTAINING PROTEIN 10"/>
    <property type="match status" value="1"/>
</dbReference>
<dbReference type="EMBL" id="GEBQ01029155">
    <property type="protein sequence ID" value="JAT10822.1"/>
    <property type="molecule type" value="Transcribed_RNA"/>
</dbReference>
<keyword evidence="2 5" id="KW-0863">Zinc-finger</keyword>
<dbReference type="SMART" id="SM00980">
    <property type="entry name" value="THAP"/>
    <property type="match status" value="1"/>
</dbReference>
<evidence type="ECO:0000256" key="5">
    <source>
        <dbReference type="PROSITE-ProRule" id="PRU00309"/>
    </source>
</evidence>
<dbReference type="AlphaFoldDB" id="A0A1B6KH86"/>
<dbReference type="InterPro" id="IPR006612">
    <property type="entry name" value="THAP_Znf"/>
</dbReference>
<evidence type="ECO:0000256" key="4">
    <source>
        <dbReference type="ARBA" id="ARBA00023125"/>
    </source>
</evidence>
<feature type="non-terminal residue" evidence="7">
    <location>
        <position position="137"/>
    </location>
</feature>
<evidence type="ECO:0000259" key="6">
    <source>
        <dbReference type="PROSITE" id="PS50950"/>
    </source>
</evidence>
<dbReference type="SMART" id="SM00692">
    <property type="entry name" value="DM3"/>
    <property type="match status" value="1"/>
</dbReference>
<dbReference type="InterPro" id="IPR026516">
    <property type="entry name" value="THAP1/10"/>
</dbReference>
<keyword evidence="3" id="KW-0862">Zinc</keyword>
<feature type="domain" description="THAP-type" evidence="6">
    <location>
        <begin position="33"/>
        <end position="114"/>
    </location>
</feature>
<dbReference type="GO" id="GO:0008270">
    <property type="term" value="F:zinc ion binding"/>
    <property type="evidence" value="ECO:0007669"/>
    <property type="project" value="UniProtKB-KW"/>
</dbReference>
<proteinExistence type="predicted"/>
<dbReference type="PANTHER" id="PTHR46600">
    <property type="entry name" value="THAP DOMAIN-CONTAINING"/>
    <property type="match status" value="1"/>
</dbReference>
<protein>
    <recommendedName>
        <fullName evidence="6">THAP-type domain-containing protein</fullName>
    </recommendedName>
</protein>
<evidence type="ECO:0000256" key="3">
    <source>
        <dbReference type="ARBA" id="ARBA00022833"/>
    </source>
</evidence>
<reference evidence="7" key="1">
    <citation type="submission" date="2015-11" db="EMBL/GenBank/DDBJ databases">
        <title>De novo transcriptome assembly of four potential Pierce s Disease insect vectors from Arizona vineyards.</title>
        <authorList>
            <person name="Tassone E.E."/>
        </authorList>
    </citation>
    <scope>NUCLEOTIDE SEQUENCE</scope>
</reference>
<keyword evidence="1" id="KW-0479">Metal-binding</keyword>
<accession>A0A1B6KH86</accession>
<dbReference type="GO" id="GO:0043565">
    <property type="term" value="F:sequence-specific DNA binding"/>
    <property type="evidence" value="ECO:0007669"/>
    <property type="project" value="InterPro"/>
</dbReference>
<gene>
    <name evidence="7" type="ORF">g.50525</name>
</gene>
<dbReference type="Pfam" id="PF05485">
    <property type="entry name" value="THAP"/>
    <property type="match status" value="1"/>
</dbReference>
<evidence type="ECO:0000256" key="1">
    <source>
        <dbReference type="ARBA" id="ARBA00022723"/>
    </source>
</evidence>
<dbReference type="SUPFAM" id="SSF57716">
    <property type="entry name" value="Glucocorticoid receptor-like (DNA-binding domain)"/>
    <property type="match status" value="1"/>
</dbReference>
<organism evidence="7">
    <name type="scientific">Graphocephala atropunctata</name>
    <dbReference type="NCBI Taxonomy" id="36148"/>
    <lineage>
        <taxon>Eukaryota</taxon>
        <taxon>Metazoa</taxon>
        <taxon>Ecdysozoa</taxon>
        <taxon>Arthropoda</taxon>
        <taxon>Hexapoda</taxon>
        <taxon>Insecta</taxon>
        <taxon>Pterygota</taxon>
        <taxon>Neoptera</taxon>
        <taxon>Paraneoptera</taxon>
        <taxon>Hemiptera</taxon>
        <taxon>Auchenorrhyncha</taxon>
        <taxon>Membracoidea</taxon>
        <taxon>Cicadellidae</taxon>
        <taxon>Cicadellinae</taxon>
        <taxon>Cicadellini</taxon>
        <taxon>Graphocephala</taxon>
    </lineage>
</organism>
<sequence>QLHADGASVTSNVGVQLDKEKMATTSFDVINKRNRHLCSFPGCGRNRNRYPTLHFFGFPVKRPSVCDIWRRNCAIEIMDISLKYKKVCEKHFEDSCFLSTMKNRIHPYAVPTIEAAGMATTSSKKHSRDLCAFTGCR</sequence>
<name>A0A1B6KH86_9HEMI</name>